<evidence type="ECO:0000313" key="1">
    <source>
        <dbReference type="EMBL" id="MEC0273837.1"/>
    </source>
</evidence>
<keyword evidence="2" id="KW-1185">Reference proteome</keyword>
<sequence length="50" mass="5510">MEEICDTPAEMLASRDPAGACVEEAWQTVGGKGADFWNQMVCLLLCIFCR</sequence>
<name>A0AAW9NEE8_9BACI</name>
<reference evidence="1 2" key="1">
    <citation type="submission" date="2023-03" db="EMBL/GenBank/DDBJ databases">
        <title>Bacillus Genome Sequencing.</title>
        <authorList>
            <person name="Dunlap C."/>
        </authorList>
    </citation>
    <scope>NUCLEOTIDE SEQUENCE [LARGE SCALE GENOMIC DNA]</scope>
    <source>
        <strain evidence="1 2">B-41290</strain>
    </source>
</reference>
<dbReference type="RefSeq" id="WP_367406936.1">
    <property type="nucleotide sequence ID" value="NZ_JARNBH010000012.1"/>
</dbReference>
<dbReference type="AlphaFoldDB" id="A0AAW9NEE8"/>
<accession>A0AAW9NEE8</accession>
<dbReference type="EMBL" id="JARNBH010000012">
    <property type="protein sequence ID" value="MEC0273837.1"/>
    <property type="molecule type" value="Genomic_DNA"/>
</dbReference>
<proteinExistence type="predicted"/>
<comment type="caution">
    <text evidence="1">The sequence shown here is derived from an EMBL/GenBank/DDBJ whole genome shotgun (WGS) entry which is preliminary data.</text>
</comment>
<dbReference type="Proteomes" id="UP001307168">
    <property type="component" value="Unassembled WGS sequence"/>
</dbReference>
<gene>
    <name evidence="1" type="ORF">P4706_12335</name>
</gene>
<protein>
    <submittedName>
        <fullName evidence="1">Uncharacterized protein</fullName>
    </submittedName>
</protein>
<evidence type="ECO:0000313" key="2">
    <source>
        <dbReference type="Proteomes" id="UP001307168"/>
    </source>
</evidence>
<organism evidence="1 2">
    <name type="scientific">Peribacillus castrilensis</name>
    <dbReference type="NCBI Taxonomy" id="2897690"/>
    <lineage>
        <taxon>Bacteria</taxon>
        <taxon>Bacillati</taxon>
        <taxon>Bacillota</taxon>
        <taxon>Bacilli</taxon>
        <taxon>Bacillales</taxon>
        <taxon>Bacillaceae</taxon>
        <taxon>Peribacillus</taxon>
    </lineage>
</organism>